<gene>
    <name evidence="3" type="ORF">PMEA_00033221</name>
</gene>
<name>A0AAU9W5D6_9CNID</name>
<evidence type="ECO:0000259" key="1">
    <source>
        <dbReference type="Pfam" id="PF00931"/>
    </source>
</evidence>
<dbReference type="AlphaFoldDB" id="A0AAU9W5D6"/>
<dbReference type="PANTHER" id="PTHR35205:SF1">
    <property type="entry name" value="ZU5 DOMAIN-CONTAINING PROTEIN"/>
    <property type="match status" value="1"/>
</dbReference>
<dbReference type="PANTHER" id="PTHR35205">
    <property type="entry name" value="NB-ARC AND TPR DOMAIN PROTEIN"/>
    <property type="match status" value="1"/>
</dbReference>
<dbReference type="InterPro" id="IPR027417">
    <property type="entry name" value="P-loop_NTPase"/>
</dbReference>
<dbReference type="InterPro" id="IPR056681">
    <property type="entry name" value="DUF7779"/>
</dbReference>
<organism evidence="3 4">
    <name type="scientific">Pocillopora meandrina</name>
    <dbReference type="NCBI Taxonomy" id="46732"/>
    <lineage>
        <taxon>Eukaryota</taxon>
        <taxon>Metazoa</taxon>
        <taxon>Cnidaria</taxon>
        <taxon>Anthozoa</taxon>
        <taxon>Hexacorallia</taxon>
        <taxon>Scleractinia</taxon>
        <taxon>Astrocoeniina</taxon>
        <taxon>Pocilloporidae</taxon>
        <taxon>Pocillopora</taxon>
    </lineage>
</organism>
<evidence type="ECO:0000313" key="4">
    <source>
        <dbReference type="Proteomes" id="UP001159428"/>
    </source>
</evidence>
<feature type="domain" description="NB-ARC" evidence="1">
    <location>
        <begin position="317"/>
        <end position="485"/>
    </location>
</feature>
<reference evidence="3 4" key="1">
    <citation type="submission" date="2022-05" db="EMBL/GenBank/DDBJ databases">
        <authorList>
            <consortium name="Genoscope - CEA"/>
            <person name="William W."/>
        </authorList>
    </citation>
    <scope>NUCLEOTIDE SEQUENCE [LARGE SCALE GENOMIC DNA]</scope>
</reference>
<dbReference type="SUPFAM" id="SSF52540">
    <property type="entry name" value="P-loop containing nucleoside triphosphate hydrolases"/>
    <property type="match status" value="1"/>
</dbReference>
<dbReference type="Pfam" id="PF00931">
    <property type="entry name" value="NB-ARC"/>
    <property type="match status" value="1"/>
</dbReference>
<dbReference type="Gene3D" id="3.40.50.300">
    <property type="entry name" value="P-loop containing nucleotide triphosphate hydrolases"/>
    <property type="match status" value="1"/>
</dbReference>
<evidence type="ECO:0000313" key="3">
    <source>
        <dbReference type="EMBL" id="CAH3046372.1"/>
    </source>
</evidence>
<dbReference type="Proteomes" id="UP001159428">
    <property type="component" value="Unassembled WGS sequence"/>
</dbReference>
<dbReference type="InterPro" id="IPR002182">
    <property type="entry name" value="NB-ARC"/>
</dbReference>
<accession>A0AAU9W5D6</accession>
<comment type="caution">
    <text evidence="3">The sequence shown here is derived from an EMBL/GenBank/DDBJ whole genome shotgun (WGS) entry which is preliminary data.</text>
</comment>
<dbReference type="Pfam" id="PF25000">
    <property type="entry name" value="DUF7779"/>
    <property type="match status" value="1"/>
</dbReference>
<proteinExistence type="predicted"/>
<dbReference type="GO" id="GO:0043531">
    <property type="term" value="F:ADP binding"/>
    <property type="evidence" value="ECO:0007669"/>
    <property type="project" value="InterPro"/>
</dbReference>
<evidence type="ECO:0008006" key="5">
    <source>
        <dbReference type="Google" id="ProtNLM"/>
    </source>
</evidence>
<protein>
    <recommendedName>
        <fullName evidence="5">NB-ARC domain-containing protein</fullName>
    </recommendedName>
</protein>
<sequence>MTSSPGTNAEQRRWLVVGIGLNRVLMPYLRNKIQQEMKPFYQHLLANCGLDKQTFSTHLRTIPPSTLKLNYESINNNATLGRDTRLFDYRVKDEVSLAKLFMKPFMAHFNAFDSSFDASAALAVLCCAPLFSAAALSAEVVRSEVRNEWAHCDYASWTEVKYDTCFDQMKTLVNDLGFAPAETTELLAELQLWRKNGLDLCIGKPLDDTFLKVISDEVVAVAGTLPDWLEKTNDNINQLRAMLESEFGKVLAILSEAIKGKNEEQLMDKELEDRPAPPNIWETLLSRQFSVSTADYKSVIFDAPDPNKWFTGRQKVLESLETCLALENSHQKFRMAAICGLGGSGKTTLATQFAWKHKSEYEGGVFWFSMEDGKKFDSCVNDLALSLGMMQNSLDLTLNQILTFISKRVKRWLMVLDNVDQAPLSDNMQRVLLGRWKRWSNGHLLITTRRERKEICECVHLEPHCCVDVFSFSIDEAKEFLRSRFGDENAADQDDTLNELVVELGCLPLALEQAGAHIRSLQCPVNKYLEQYKLERLQLLSEHQAHPSWEYESRSRLSVHTTWLLNFDYVKKSRYGEIATRFIHAAAFLDPDEIHERLINAELLSPDDADEKKKELPLRNNHIVEVLTKFSLFQRKSVRCMRLHRVVQQVIRGTMASQEIAMAMRTTFQLLKNAASSAREPATDMSVFSIIRHWLTLKRHMEQQLRGTPKDIQADQLWRLVNTRTVEIVFAVSHTLEGSKQTLENRRRLSALLDGDFDKWIGGREVDVAVRESHSCECDESSDDEEIGKYFKIDLKYPFQFS</sequence>
<dbReference type="PRINTS" id="PR00364">
    <property type="entry name" value="DISEASERSIST"/>
</dbReference>
<dbReference type="EMBL" id="CALNXJ010000008">
    <property type="protein sequence ID" value="CAH3046372.1"/>
    <property type="molecule type" value="Genomic_DNA"/>
</dbReference>
<evidence type="ECO:0000259" key="2">
    <source>
        <dbReference type="Pfam" id="PF25000"/>
    </source>
</evidence>
<feature type="domain" description="DUF7779" evidence="2">
    <location>
        <begin position="579"/>
        <end position="659"/>
    </location>
</feature>
<keyword evidence="4" id="KW-1185">Reference proteome</keyword>